<evidence type="ECO:0000313" key="2">
    <source>
        <dbReference type="EMBL" id="KAK8860315.1"/>
    </source>
</evidence>
<dbReference type="InterPro" id="IPR011009">
    <property type="entry name" value="Kinase-like_dom_sf"/>
</dbReference>
<protein>
    <recommendedName>
        <fullName evidence="1">Protein kinase domain-containing protein</fullName>
    </recommendedName>
</protein>
<dbReference type="Proteomes" id="UP001470230">
    <property type="component" value="Unassembled WGS sequence"/>
</dbReference>
<dbReference type="SMART" id="SM00220">
    <property type="entry name" value="S_TKc"/>
    <property type="match status" value="1"/>
</dbReference>
<dbReference type="SUPFAM" id="SSF56112">
    <property type="entry name" value="Protein kinase-like (PK-like)"/>
    <property type="match status" value="1"/>
</dbReference>
<keyword evidence="3" id="KW-1185">Reference proteome</keyword>
<dbReference type="InterPro" id="IPR001245">
    <property type="entry name" value="Ser-Thr/Tyr_kinase_cat_dom"/>
</dbReference>
<sequence>MESIKQEFILDIHNYEIVEKLREGGFATVYIAKEKSTDNIYAAKVINAKGKKMADDKMIMREIEILSEIQGPGIVPFRGISTTNFDSEEYPTIFTKYMKNGSLGEIIRQEKINKSPVDWNNTAKMINIYGICVAMSFLHKNNIIHKDLKPDNVLLDEKYYPYISDFGMAIFMNGKTNTKTPNGGTPIFMAPEIYMNNPYTSKVDVYAFGMLLYQLISKKEPFGEFRRNTFMLWHKILSDARPEFTDDFPESFKVLIQKCWSGKPENRPSFDEIIQMIDARQVFLPDVDNDEFEKYKIVIEQSKVKQ</sequence>
<dbReference type="InterPro" id="IPR008271">
    <property type="entry name" value="Ser/Thr_kinase_AS"/>
</dbReference>
<organism evidence="2 3">
    <name type="scientific">Tritrichomonas musculus</name>
    <dbReference type="NCBI Taxonomy" id="1915356"/>
    <lineage>
        <taxon>Eukaryota</taxon>
        <taxon>Metamonada</taxon>
        <taxon>Parabasalia</taxon>
        <taxon>Tritrichomonadida</taxon>
        <taxon>Tritrichomonadidae</taxon>
        <taxon>Tritrichomonas</taxon>
    </lineage>
</organism>
<gene>
    <name evidence="2" type="ORF">M9Y10_011979</name>
</gene>
<dbReference type="PROSITE" id="PS50011">
    <property type="entry name" value="PROTEIN_KINASE_DOM"/>
    <property type="match status" value="1"/>
</dbReference>
<dbReference type="InterPro" id="IPR000719">
    <property type="entry name" value="Prot_kinase_dom"/>
</dbReference>
<feature type="domain" description="Protein kinase" evidence="1">
    <location>
        <begin position="15"/>
        <end position="284"/>
    </location>
</feature>
<proteinExistence type="predicted"/>
<dbReference type="InterPro" id="IPR050167">
    <property type="entry name" value="Ser_Thr_protein_kinase"/>
</dbReference>
<dbReference type="Pfam" id="PF00069">
    <property type="entry name" value="Pkinase"/>
    <property type="match status" value="1"/>
</dbReference>
<dbReference type="PROSITE" id="PS00108">
    <property type="entry name" value="PROTEIN_KINASE_ST"/>
    <property type="match status" value="1"/>
</dbReference>
<evidence type="ECO:0000259" key="1">
    <source>
        <dbReference type="PROSITE" id="PS50011"/>
    </source>
</evidence>
<dbReference type="EMBL" id="JAPFFF010000018">
    <property type="protein sequence ID" value="KAK8860315.1"/>
    <property type="molecule type" value="Genomic_DNA"/>
</dbReference>
<accession>A0ABR2ICM4</accession>
<dbReference type="PRINTS" id="PR00109">
    <property type="entry name" value="TYRKINASE"/>
</dbReference>
<reference evidence="2 3" key="1">
    <citation type="submission" date="2024-04" db="EMBL/GenBank/DDBJ databases">
        <title>Tritrichomonas musculus Genome.</title>
        <authorList>
            <person name="Alves-Ferreira E."/>
            <person name="Grigg M."/>
            <person name="Lorenzi H."/>
            <person name="Galac M."/>
        </authorList>
    </citation>
    <scope>NUCLEOTIDE SEQUENCE [LARGE SCALE GENOMIC DNA]</scope>
    <source>
        <strain evidence="2 3">EAF2021</strain>
    </source>
</reference>
<dbReference type="PANTHER" id="PTHR23257">
    <property type="entry name" value="SERINE-THREONINE PROTEIN KINASE"/>
    <property type="match status" value="1"/>
</dbReference>
<comment type="caution">
    <text evidence="2">The sequence shown here is derived from an EMBL/GenBank/DDBJ whole genome shotgun (WGS) entry which is preliminary data.</text>
</comment>
<dbReference type="Gene3D" id="1.10.510.10">
    <property type="entry name" value="Transferase(Phosphotransferase) domain 1"/>
    <property type="match status" value="1"/>
</dbReference>
<evidence type="ECO:0000313" key="3">
    <source>
        <dbReference type="Proteomes" id="UP001470230"/>
    </source>
</evidence>
<name>A0ABR2ICM4_9EUKA</name>